<dbReference type="UniPathway" id="UPA00275">
    <property type="reaction ID" value="UER00401"/>
</dbReference>
<dbReference type="PROSITE" id="PS51747">
    <property type="entry name" value="CYT_DCMP_DEAMINASES_2"/>
    <property type="match status" value="1"/>
</dbReference>
<dbReference type="GO" id="GO:0008835">
    <property type="term" value="F:diaminohydroxyphosphoribosylaminopyrimidine deaminase activity"/>
    <property type="evidence" value="ECO:0007669"/>
    <property type="project" value="UniProtKB-EC"/>
</dbReference>
<dbReference type="PANTHER" id="PTHR38011">
    <property type="entry name" value="DIHYDROFOLATE REDUCTASE FAMILY PROTEIN (AFU_ORTHOLOGUE AFUA_8G06820)"/>
    <property type="match status" value="1"/>
</dbReference>
<comment type="caution">
    <text evidence="17">The sequence shown here is derived from an EMBL/GenBank/DDBJ whole genome shotgun (WGS) entry which is preliminary data.</text>
</comment>
<evidence type="ECO:0000313" key="18">
    <source>
        <dbReference type="Proteomes" id="UP000518288"/>
    </source>
</evidence>
<name>A0A7Y9R316_9BURK</name>
<feature type="binding site" evidence="14">
    <location>
        <position position="219"/>
    </location>
    <ligand>
        <name>substrate</name>
    </ligand>
</feature>
<keyword evidence="11" id="KW-0511">Multifunctional enzyme</keyword>
<evidence type="ECO:0000256" key="2">
    <source>
        <dbReference type="ARBA" id="ARBA00004882"/>
    </source>
</evidence>
<feature type="binding site" evidence="14">
    <location>
        <position position="211"/>
    </location>
    <ligand>
        <name>NADP(+)</name>
        <dbReference type="ChEBI" id="CHEBI:58349"/>
    </ligand>
</feature>
<gene>
    <name evidence="17" type="ORF">BDD16_003311</name>
</gene>
<feature type="binding site" evidence="14">
    <location>
        <position position="309"/>
    </location>
    <ligand>
        <name>substrate</name>
    </ligand>
</feature>
<dbReference type="EC" id="1.1.1.193" evidence="12"/>
<dbReference type="Pfam" id="PF00383">
    <property type="entry name" value="dCMP_cyt_deam_1"/>
    <property type="match status" value="1"/>
</dbReference>
<dbReference type="Proteomes" id="UP000518288">
    <property type="component" value="Unassembled WGS sequence"/>
</dbReference>
<feature type="binding site" evidence="14">
    <location>
        <position position="169"/>
    </location>
    <ligand>
        <name>NADP(+)</name>
        <dbReference type="ChEBI" id="CHEBI:58349"/>
    </ligand>
</feature>
<comment type="pathway">
    <text evidence="2 12">Cofactor biosynthesis; riboflavin biosynthesis; 5-amino-6-(D-ribitylamino)uracil from GTP: step 2/4.</text>
</comment>
<dbReference type="InterPro" id="IPR002734">
    <property type="entry name" value="RibDG_C"/>
</dbReference>
<dbReference type="GO" id="GO:0009231">
    <property type="term" value="P:riboflavin biosynthetic process"/>
    <property type="evidence" value="ECO:0007669"/>
    <property type="project" value="UniProtKB-UniPathway"/>
</dbReference>
<dbReference type="NCBIfam" id="TIGR00227">
    <property type="entry name" value="ribD_Cterm"/>
    <property type="match status" value="1"/>
</dbReference>
<dbReference type="InterPro" id="IPR016192">
    <property type="entry name" value="APOBEC/CMP_deaminase_Zn-bd"/>
</dbReference>
<evidence type="ECO:0000256" key="8">
    <source>
        <dbReference type="ARBA" id="ARBA00022833"/>
    </source>
</evidence>
<evidence type="ECO:0000313" key="17">
    <source>
        <dbReference type="EMBL" id="NYG34325.1"/>
    </source>
</evidence>
<evidence type="ECO:0000256" key="1">
    <source>
        <dbReference type="ARBA" id="ARBA00002151"/>
    </source>
</evidence>
<feature type="binding site" evidence="14">
    <location>
        <begin position="311"/>
        <end position="317"/>
    </location>
    <ligand>
        <name>NADP(+)</name>
        <dbReference type="ChEBI" id="CHEBI:58349"/>
    </ligand>
</feature>
<dbReference type="Gene3D" id="3.40.140.10">
    <property type="entry name" value="Cytidine Deaminase, domain 2"/>
    <property type="match status" value="1"/>
</dbReference>
<dbReference type="EC" id="3.5.4.26" evidence="12"/>
<dbReference type="InterPro" id="IPR002125">
    <property type="entry name" value="CMP_dCMP_dom"/>
</dbReference>
<dbReference type="RefSeq" id="WP_375139080.1">
    <property type="nucleotide sequence ID" value="NZ_CAXYYM010000078.1"/>
</dbReference>
<keyword evidence="6 12" id="KW-0686">Riboflavin biosynthesis</keyword>
<keyword evidence="9 12" id="KW-0521">NADP</keyword>
<dbReference type="InterPro" id="IPR024072">
    <property type="entry name" value="DHFR-like_dom_sf"/>
</dbReference>
<dbReference type="PROSITE" id="PS00903">
    <property type="entry name" value="CYT_DCMP_DEAMINASES_1"/>
    <property type="match status" value="1"/>
</dbReference>
<evidence type="ECO:0000256" key="9">
    <source>
        <dbReference type="ARBA" id="ARBA00022857"/>
    </source>
</evidence>
<dbReference type="Gene3D" id="3.40.430.10">
    <property type="entry name" value="Dihydrofolate Reductase, subunit A"/>
    <property type="match status" value="1"/>
</dbReference>
<feature type="binding site" evidence="15">
    <location>
        <position position="62"/>
    </location>
    <ligand>
        <name>Zn(2+)</name>
        <dbReference type="ChEBI" id="CHEBI:29105"/>
        <note>catalytic</note>
    </ligand>
</feature>
<comment type="catalytic activity">
    <reaction evidence="12">
        <text>2,5-diamino-6-hydroxy-4-(5-phosphoribosylamino)-pyrimidine + H2O + H(+) = 5-amino-6-(5-phospho-D-ribosylamino)uracil + NH4(+)</text>
        <dbReference type="Rhea" id="RHEA:21868"/>
        <dbReference type="ChEBI" id="CHEBI:15377"/>
        <dbReference type="ChEBI" id="CHEBI:15378"/>
        <dbReference type="ChEBI" id="CHEBI:28938"/>
        <dbReference type="ChEBI" id="CHEBI:58453"/>
        <dbReference type="ChEBI" id="CHEBI:58614"/>
        <dbReference type="EC" id="3.5.4.26"/>
    </reaction>
</comment>
<evidence type="ECO:0000256" key="14">
    <source>
        <dbReference type="PIRSR" id="PIRSR006769-2"/>
    </source>
</evidence>
<evidence type="ECO:0000256" key="13">
    <source>
        <dbReference type="PIRSR" id="PIRSR006769-1"/>
    </source>
</evidence>
<dbReference type="SUPFAM" id="SSF53597">
    <property type="entry name" value="Dihydrofolate reductase-like"/>
    <property type="match status" value="1"/>
</dbReference>
<accession>A0A7Y9R316</accession>
<feature type="binding site" evidence="14">
    <location>
        <position position="183"/>
    </location>
    <ligand>
        <name>substrate</name>
    </ligand>
</feature>
<keyword evidence="12 17" id="KW-0378">Hydrolase</keyword>
<dbReference type="PANTHER" id="PTHR38011:SF7">
    <property type="entry name" value="2,5-DIAMINO-6-RIBOSYLAMINO-4(3H)-PYRIMIDINONE 5'-PHOSPHATE REDUCTASE"/>
    <property type="match status" value="1"/>
</dbReference>
<feature type="binding site" evidence="14">
    <location>
        <position position="185"/>
    </location>
    <ligand>
        <name>NADP(+)</name>
        <dbReference type="ChEBI" id="CHEBI:58349"/>
    </ligand>
</feature>
<feature type="domain" description="CMP/dCMP-type deaminase" evidence="16">
    <location>
        <begin position="12"/>
        <end position="138"/>
    </location>
</feature>
<dbReference type="CDD" id="cd01284">
    <property type="entry name" value="Riboflavin_deaminase-reductase"/>
    <property type="match status" value="1"/>
</dbReference>
<dbReference type="Pfam" id="PF01872">
    <property type="entry name" value="RibD_C"/>
    <property type="match status" value="1"/>
</dbReference>
<comment type="cofactor">
    <cofactor evidence="12 15">
        <name>Zn(2+)</name>
        <dbReference type="ChEBI" id="CHEBI:29105"/>
    </cofactor>
    <text evidence="12 15">Binds 1 zinc ion.</text>
</comment>
<evidence type="ECO:0000256" key="4">
    <source>
        <dbReference type="ARBA" id="ARBA00005259"/>
    </source>
</evidence>
<feature type="binding site" evidence="15">
    <location>
        <position position="90"/>
    </location>
    <ligand>
        <name>Zn(2+)</name>
        <dbReference type="ChEBI" id="CHEBI:29105"/>
        <note>catalytic</note>
    </ligand>
</feature>
<evidence type="ECO:0000256" key="3">
    <source>
        <dbReference type="ARBA" id="ARBA00004910"/>
    </source>
</evidence>
<evidence type="ECO:0000256" key="5">
    <source>
        <dbReference type="ARBA" id="ARBA00007417"/>
    </source>
</evidence>
<dbReference type="InterPro" id="IPR004794">
    <property type="entry name" value="Eubact_RibD"/>
</dbReference>
<comment type="similarity">
    <text evidence="4 12">In the N-terminal section; belongs to the cytidine and deoxycytidylate deaminase family.</text>
</comment>
<dbReference type="GO" id="GO:0050661">
    <property type="term" value="F:NADP binding"/>
    <property type="evidence" value="ECO:0007669"/>
    <property type="project" value="InterPro"/>
</dbReference>
<evidence type="ECO:0000256" key="12">
    <source>
        <dbReference type="PIRNR" id="PIRNR006769"/>
    </source>
</evidence>
<feature type="binding site" evidence="15">
    <location>
        <position position="99"/>
    </location>
    <ligand>
        <name>Zn(2+)</name>
        <dbReference type="ChEBI" id="CHEBI:29105"/>
        <note>catalytic</note>
    </ligand>
</feature>
<evidence type="ECO:0000259" key="16">
    <source>
        <dbReference type="PROSITE" id="PS51747"/>
    </source>
</evidence>
<comment type="function">
    <text evidence="1 12">Converts 2,5-diamino-6-(ribosylamino)-4(3h)-pyrimidinone 5'-phosphate into 5-amino-6-(ribosylamino)-2,4(1h,3h)-pyrimidinedione 5'-phosphate.</text>
</comment>
<keyword evidence="18" id="KW-1185">Reference proteome</keyword>
<protein>
    <recommendedName>
        <fullName evidence="12">Riboflavin biosynthesis protein RibD</fullName>
    </recommendedName>
    <domain>
        <recommendedName>
            <fullName evidence="12">Diaminohydroxyphosphoribosylaminopyrimidine deaminase</fullName>
            <shortName evidence="12">DRAP deaminase</shortName>
            <ecNumber evidence="12">3.5.4.26</ecNumber>
        </recommendedName>
        <alternativeName>
            <fullName evidence="12">Riboflavin-specific deaminase</fullName>
        </alternativeName>
    </domain>
    <domain>
        <recommendedName>
            <fullName evidence="12">5-amino-6-(5-phosphoribosylamino)uracil reductase</fullName>
            <ecNumber evidence="12">1.1.1.193</ecNumber>
        </recommendedName>
        <alternativeName>
            <fullName evidence="12">HTP reductase</fullName>
        </alternativeName>
    </domain>
</protein>
<dbReference type="InterPro" id="IPR011549">
    <property type="entry name" value="RibD_C"/>
</dbReference>
<sequence>MRDTPTSSSFTAHDQVAMAQALTWAALGIGLTDPNPRVGCVISDGRGRVLGAGHTQQAGGPHAEIMALRAAQADGHDVRGATVHVTLEPCAHHGRTPPCADALVAAGVGRVVAAVLDPNPLVAGQGLARLQAAGIQVAHGLMADAARELNIGFFSRMLRGRPWVRLKVAASLDGRTALPDGTSQWITGPEARADGHAWRRRAGAVLTGIGTVREDDPRLDVRLVPTARQPLRVVLDARLDTPPSARLLEVPGEVLLCCTAAALNSTRAAALSRSNVTLAPVQTDSNGWIDLPAVLETLARRGVNELHIEAGQHLNGSFVRAGLVDEYLVYLAPKLIGAGRDMAAFGPLAALADAAPLVFTDLTRVGGDVRLMARSATGFGSPA</sequence>
<evidence type="ECO:0000256" key="7">
    <source>
        <dbReference type="ARBA" id="ARBA00022723"/>
    </source>
</evidence>
<dbReference type="EMBL" id="JACCFH010000001">
    <property type="protein sequence ID" value="NYG34325.1"/>
    <property type="molecule type" value="Genomic_DNA"/>
</dbReference>
<comment type="catalytic activity">
    <reaction evidence="12">
        <text>5-amino-6-(5-phospho-D-ribitylamino)uracil + NADP(+) = 5-amino-6-(5-phospho-D-ribosylamino)uracil + NADPH + H(+)</text>
        <dbReference type="Rhea" id="RHEA:17845"/>
        <dbReference type="ChEBI" id="CHEBI:15378"/>
        <dbReference type="ChEBI" id="CHEBI:57783"/>
        <dbReference type="ChEBI" id="CHEBI:58349"/>
        <dbReference type="ChEBI" id="CHEBI:58421"/>
        <dbReference type="ChEBI" id="CHEBI:58453"/>
        <dbReference type="EC" id="1.1.1.193"/>
    </reaction>
</comment>
<dbReference type="SUPFAM" id="SSF53927">
    <property type="entry name" value="Cytidine deaminase-like"/>
    <property type="match status" value="1"/>
</dbReference>
<dbReference type="GO" id="GO:0008270">
    <property type="term" value="F:zinc ion binding"/>
    <property type="evidence" value="ECO:0007669"/>
    <property type="project" value="InterPro"/>
</dbReference>
<keyword evidence="10 12" id="KW-0560">Oxidoreductase</keyword>
<dbReference type="InterPro" id="IPR050765">
    <property type="entry name" value="Riboflavin_Biosynth_HTPR"/>
</dbReference>
<feature type="binding site" evidence="14">
    <location>
        <position position="222"/>
    </location>
    <ligand>
        <name>substrate</name>
    </ligand>
</feature>
<keyword evidence="8 12" id="KW-0862">Zinc</keyword>
<reference evidence="17 18" key="1">
    <citation type="submission" date="2020-07" db="EMBL/GenBank/DDBJ databases">
        <title>Genomic Encyclopedia of Archaeal and Bacterial Type Strains, Phase II (KMG-II): from individual species to whole genera.</title>
        <authorList>
            <person name="Goeker M."/>
        </authorList>
    </citation>
    <scope>NUCLEOTIDE SEQUENCE [LARGE SCALE GENOMIC DNA]</scope>
    <source>
        <strain evidence="17 18">DSM 21226</strain>
    </source>
</reference>
<organism evidence="17 18">
    <name type="scientific">Sphaerotilus montanus</name>
    <dbReference type="NCBI Taxonomy" id="522889"/>
    <lineage>
        <taxon>Bacteria</taxon>
        <taxon>Pseudomonadati</taxon>
        <taxon>Pseudomonadota</taxon>
        <taxon>Betaproteobacteria</taxon>
        <taxon>Burkholderiales</taxon>
        <taxon>Sphaerotilaceae</taxon>
        <taxon>Sphaerotilus</taxon>
    </lineage>
</organism>
<evidence type="ECO:0000256" key="15">
    <source>
        <dbReference type="PIRSR" id="PIRSR006769-3"/>
    </source>
</evidence>
<dbReference type="NCBIfam" id="TIGR00326">
    <property type="entry name" value="eubact_ribD"/>
    <property type="match status" value="1"/>
</dbReference>
<evidence type="ECO:0000256" key="10">
    <source>
        <dbReference type="ARBA" id="ARBA00023002"/>
    </source>
</evidence>
<proteinExistence type="inferred from homology"/>
<comment type="pathway">
    <text evidence="3 12">Cofactor biosynthesis; riboflavin biosynthesis; 5-amino-6-(D-ribitylamino)uracil from GTP: step 3/4.</text>
</comment>
<comment type="similarity">
    <text evidence="5 12">In the C-terminal section; belongs to the HTP reductase family.</text>
</comment>
<evidence type="ECO:0000256" key="11">
    <source>
        <dbReference type="ARBA" id="ARBA00023268"/>
    </source>
</evidence>
<feature type="binding site" evidence="14">
    <location>
        <position position="215"/>
    </location>
    <ligand>
        <name>NADP(+)</name>
        <dbReference type="ChEBI" id="CHEBI:58349"/>
    </ligand>
</feature>
<keyword evidence="7 12" id="KW-0479">Metal-binding</keyword>
<dbReference type="AlphaFoldDB" id="A0A7Y9R316"/>
<feature type="active site" description="Proton donor" evidence="13">
    <location>
        <position position="64"/>
    </location>
</feature>
<dbReference type="PIRSF" id="PIRSF006769">
    <property type="entry name" value="RibD"/>
    <property type="match status" value="1"/>
</dbReference>
<dbReference type="InterPro" id="IPR016193">
    <property type="entry name" value="Cytidine_deaminase-like"/>
</dbReference>
<evidence type="ECO:0000256" key="6">
    <source>
        <dbReference type="ARBA" id="ARBA00022619"/>
    </source>
</evidence>
<feature type="binding site" evidence="14">
    <location>
        <position position="199"/>
    </location>
    <ligand>
        <name>NADP(+)</name>
        <dbReference type="ChEBI" id="CHEBI:58349"/>
    </ligand>
</feature>
<dbReference type="GO" id="GO:0008703">
    <property type="term" value="F:5-amino-6-(5-phosphoribosylamino)uracil reductase activity"/>
    <property type="evidence" value="ECO:0007669"/>
    <property type="project" value="UniProtKB-EC"/>
</dbReference>